<dbReference type="Proteomes" id="UP000199092">
    <property type="component" value="Chromosome I"/>
</dbReference>
<proteinExistence type="predicted"/>
<keyword evidence="2" id="KW-1185">Reference proteome</keyword>
<sequence length="156" mass="15567">MSAGFLRGAAAGAAGTTVLNAVTYLDMVLRGRPSSSTPEQLVETAAGKAGVRIPGDEDTRQNRLQGLGPLSGIAVGTAVGAAAGIVGHLLSRTGRSLPAPVAVLLISGGAMAASDVPLKTFGISDPGTWAAQDWAADVVPHLAYGLATYATLRSMG</sequence>
<dbReference type="AlphaFoldDB" id="A0A1H1U589"/>
<evidence type="ECO:0000313" key="1">
    <source>
        <dbReference type="EMBL" id="SDS67039.1"/>
    </source>
</evidence>
<reference evidence="1 2" key="1">
    <citation type="submission" date="2016-10" db="EMBL/GenBank/DDBJ databases">
        <authorList>
            <person name="de Groot N.N."/>
        </authorList>
    </citation>
    <scope>NUCLEOTIDE SEQUENCE [LARGE SCALE GENOMIC DNA]</scope>
    <source>
        <strain evidence="1 2">DSM 21741</strain>
    </source>
</reference>
<dbReference type="STRING" id="546871.SAMN04488543_2156"/>
<accession>A0A1H1U589</accession>
<dbReference type="OrthoDB" id="4569917at2"/>
<gene>
    <name evidence="1" type="ORF">SAMN04488543_2156</name>
</gene>
<dbReference type="RefSeq" id="WP_091412805.1">
    <property type="nucleotide sequence ID" value="NZ_LT629749.1"/>
</dbReference>
<evidence type="ECO:0000313" key="2">
    <source>
        <dbReference type="Proteomes" id="UP000199092"/>
    </source>
</evidence>
<dbReference type="EMBL" id="LT629749">
    <property type="protein sequence ID" value="SDS67039.1"/>
    <property type="molecule type" value="Genomic_DNA"/>
</dbReference>
<name>A0A1H1U589_9ACTN</name>
<organism evidence="1 2">
    <name type="scientific">Friedmanniella luteola</name>
    <dbReference type="NCBI Taxonomy" id="546871"/>
    <lineage>
        <taxon>Bacteria</taxon>
        <taxon>Bacillati</taxon>
        <taxon>Actinomycetota</taxon>
        <taxon>Actinomycetes</taxon>
        <taxon>Propionibacteriales</taxon>
        <taxon>Nocardioidaceae</taxon>
        <taxon>Friedmanniella</taxon>
    </lineage>
</organism>
<protein>
    <submittedName>
        <fullName evidence="1">Uncharacterized protein</fullName>
    </submittedName>
</protein>